<dbReference type="SUPFAM" id="SSF50156">
    <property type="entry name" value="PDZ domain-like"/>
    <property type="match status" value="2"/>
</dbReference>
<dbReference type="Pfam" id="PF13180">
    <property type="entry name" value="PDZ_2"/>
    <property type="match status" value="2"/>
</dbReference>
<evidence type="ECO:0000259" key="17">
    <source>
        <dbReference type="PROSITE" id="PS50106"/>
    </source>
</evidence>
<dbReference type="GO" id="GO:0004252">
    <property type="term" value="F:serine-type endopeptidase activity"/>
    <property type="evidence" value="ECO:0007669"/>
    <property type="project" value="InterPro"/>
</dbReference>
<dbReference type="SMART" id="SM00228">
    <property type="entry name" value="PDZ"/>
    <property type="match status" value="2"/>
</dbReference>
<dbReference type="EMBL" id="KT201082">
    <property type="protein sequence ID" value="ALS55938.1"/>
    <property type="molecule type" value="Genomic_DNA"/>
</dbReference>
<dbReference type="InterPro" id="IPR036034">
    <property type="entry name" value="PDZ_sf"/>
</dbReference>
<feature type="signal peptide" evidence="16">
    <location>
        <begin position="1"/>
        <end position="19"/>
    </location>
</feature>
<comment type="catalytic activity">
    <reaction evidence="1">
        <text>Acts on substrates that are at least partially unfolded. The cleavage site P1 residue is normally between a pair of hydrophobic residues, such as Val-|-Val.</text>
        <dbReference type="EC" id="3.4.21.107"/>
    </reaction>
</comment>
<evidence type="ECO:0000256" key="2">
    <source>
        <dbReference type="ARBA" id="ARBA00004418"/>
    </source>
</evidence>
<dbReference type="Gene3D" id="2.30.42.10">
    <property type="match status" value="2"/>
</dbReference>
<feature type="domain" description="PDZ" evidence="17">
    <location>
        <begin position="264"/>
        <end position="316"/>
    </location>
</feature>
<dbReference type="PANTHER" id="PTHR22939:SF130">
    <property type="entry name" value="PERIPLASMIC SERINE ENDOPROTEASE DEGP-LIKE-RELATED"/>
    <property type="match status" value="1"/>
</dbReference>
<dbReference type="Gene3D" id="2.40.10.120">
    <property type="match status" value="1"/>
</dbReference>
<protein>
    <recommendedName>
        <fullName evidence="5">Probable periplasmic serine endoprotease DegP-like</fullName>
        <ecNumber evidence="4">3.4.21.107</ecNumber>
    </recommendedName>
    <alternativeName>
        <fullName evidence="13">Protease Do</fullName>
    </alternativeName>
</protein>
<proteinExistence type="inferred from homology"/>
<feature type="active site" description="Charge relay system" evidence="14">
    <location>
        <position position="208"/>
    </location>
</feature>
<dbReference type="PRINTS" id="PR00834">
    <property type="entry name" value="PROTEASES2C"/>
</dbReference>
<evidence type="ECO:0000256" key="5">
    <source>
        <dbReference type="ARBA" id="ARBA00013958"/>
    </source>
</evidence>
<keyword evidence="12" id="KW-0346">Stress response</keyword>
<dbReference type="NCBIfam" id="TIGR02037">
    <property type="entry name" value="degP_htrA_DO"/>
    <property type="match status" value="1"/>
</dbReference>
<feature type="active site" description="Charge relay system" evidence="14">
    <location>
        <position position="132"/>
    </location>
</feature>
<evidence type="ECO:0000256" key="3">
    <source>
        <dbReference type="ARBA" id="ARBA00010541"/>
    </source>
</evidence>
<feature type="binding site" evidence="15">
    <location>
        <position position="102"/>
    </location>
    <ligand>
        <name>substrate</name>
    </ligand>
</feature>
<comment type="similarity">
    <text evidence="3">Belongs to the peptidase S1C family.</text>
</comment>
<name>A0A0U2IWK0_9BACT</name>
<dbReference type="InterPro" id="IPR001940">
    <property type="entry name" value="Peptidase_S1C"/>
</dbReference>
<keyword evidence="7 16" id="KW-0732">Signal</keyword>
<keyword evidence="6" id="KW-0645">Protease</keyword>
<dbReference type="FunFam" id="2.40.10.120:FF:000007">
    <property type="entry name" value="Periplasmic serine endoprotease DegP-like"/>
    <property type="match status" value="1"/>
</dbReference>
<evidence type="ECO:0000256" key="11">
    <source>
        <dbReference type="ARBA" id="ARBA00022825"/>
    </source>
</evidence>
<dbReference type="GO" id="GO:0006508">
    <property type="term" value="P:proteolysis"/>
    <property type="evidence" value="ECO:0007669"/>
    <property type="project" value="UniProtKB-KW"/>
</dbReference>
<evidence type="ECO:0000256" key="13">
    <source>
        <dbReference type="ARBA" id="ARBA00032850"/>
    </source>
</evidence>
<organism evidence="18">
    <name type="scientific">uncultured bacterium EIL68H05</name>
    <dbReference type="NCBI Taxonomy" id="1768205"/>
    <lineage>
        <taxon>Bacteria</taxon>
        <taxon>environmental samples</taxon>
    </lineage>
</organism>
<comment type="subcellular location">
    <subcellularLocation>
        <location evidence="2">Periplasm</location>
    </subcellularLocation>
</comment>
<feature type="binding site" evidence="15">
    <location>
        <position position="132"/>
    </location>
    <ligand>
        <name>substrate</name>
    </ligand>
</feature>
<dbReference type="PANTHER" id="PTHR22939">
    <property type="entry name" value="SERINE PROTEASE FAMILY S1C HTRA-RELATED"/>
    <property type="match status" value="1"/>
</dbReference>
<dbReference type="CDD" id="cd10839">
    <property type="entry name" value="cpPDZ1_DegP-like"/>
    <property type="match status" value="1"/>
</dbReference>
<dbReference type="InterPro" id="IPR001478">
    <property type="entry name" value="PDZ"/>
</dbReference>
<evidence type="ECO:0000256" key="10">
    <source>
        <dbReference type="ARBA" id="ARBA00022801"/>
    </source>
</evidence>
<dbReference type="GO" id="GO:0042597">
    <property type="term" value="C:periplasmic space"/>
    <property type="evidence" value="ECO:0007669"/>
    <property type="project" value="UniProtKB-SubCell"/>
</dbReference>
<accession>A0A0U2IWK0</accession>
<evidence type="ECO:0000256" key="16">
    <source>
        <dbReference type="SAM" id="SignalP"/>
    </source>
</evidence>
<feature type="binding site" evidence="15">
    <location>
        <begin position="206"/>
        <end position="208"/>
    </location>
    <ligand>
        <name>substrate</name>
    </ligand>
</feature>
<evidence type="ECO:0000256" key="9">
    <source>
        <dbReference type="ARBA" id="ARBA00022764"/>
    </source>
</evidence>
<evidence type="ECO:0000256" key="8">
    <source>
        <dbReference type="ARBA" id="ARBA00022737"/>
    </source>
</evidence>
<evidence type="ECO:0000256" key="6">
    <source>
        <dbReference type="ARBA" id="ARBA00022670"/>
    </source>
</evidence>
<evidence type="ECO:0000256" key="14">
    <source>
        <dbReference type="PIRSR" id="PIRSR611782-1"/>
    </source>
</evidence>
<reference evidence="18" key="1">
    <citation type="journal article" date="2016" name="ISME J.">
        <title>Functional metagenomic screen reveals new and diverse microbial rhodopsins.</title>
        <authorList>
            <person name="Pushkarev A."/>
            <person name="Beja O."/>
        </authorList>
    </citation>
    <scope>NUCLEOTIDE SEQUENCE</scope>
</reference>
<evidence type="ECO:0000256" key="15">
    <source>
        <dbReference type="PIRSR" id="PIRSR611782-2"/>
    </source>
</evidence>
<keyword evidence="9" id="KW-0574">Periplasm</keyword>
<evidence type="ECO:0000313" key="18">
    <source>
        <dbReference type="EMBL" id="ALS55938.1"/>
    </source>
</evidence>
<keyword evidence="10" id="KW-0378">Hydrolase</keyword>
<sequence length="472" mass="51729">MKKFSISLIFLLLSISATADYPDFSDLVDEAAPAVVNVSVIKTISTQNRMSPFNRRQNPFDDFFNFPFPFEDEPRREQEREVRSGGSGFIISKDGYIITNHHVVEDASQIFVSLNDRREFIAELIGSDKKSDVALLKISAKESLPFLDLGDSDDVDVGDWVLAIGSPYRLNFSVTAGIISAKARSVPGQGTSYIPFLQSDVAINPGNSGGPLFNLDGEVIGINAMIYSNRGGYMGISFTIPINYAQEIIDQLREDGFVKRGWLGVSVQEVTKDLADSFGLDVPRGALIGSVLTDSPAESSGLKDGDVIVDFDGNEIIYSGDLPMVVGRISPGEEVKASVYRDGRKKSIMVTVGELEEPEEDSNPIASAPKNNRLGMMVEDFEDIAERRNTDVEKIKENFGVKEGVVVSRVVSGPAFDAGLRRGDVITRIGMTNVSSKTEYENALEDLNNENVIPLRFVRNKNGAFVTIKIKK</sequence>
<evidence type="ECO:0000256" key="1">
    <source>
        <dbReference type="ARBA" id="ARBA00001772"/>
    </source>
</evidence>
<evidence type="ECO:0000256" key="4">
    <source>
        <dbReference type="ARBA" id="ARBA00013035"/>
    </source>
</evidence>
<dbReference type="EC" id="3.4.21.107" evidence="4"/>
<keyword evidence="8" id="KW-0677">Repeat</keyword>
<feature type="chain" id="PRO_5006830848" description="Probable periplasmic serine endoprotease DegP-like" evidence="16">
    <location>
        <begin position="20"/>
        <end position="472"/>
    </location>
</feature>
<keyword evidence="11" id="KW-0720">Serine protease</keyword>
<dbReference type="SUPFAM" id="SSF50494">
    <property type="entry name" value="Trypsin-like serine proteases"/>
    <property type="match status" value="1"/>
</dbReference>
<dbReference type="AlphaFoldDB" id="A0A0U2IWK0"/>
<dbReference type="Pfam" id="PF13365">
    <property type="entry name" value="Trypsin_2"/>
    <property type="match status" value="1"/>
</dbReference>
<dbReference type="PROSITE" id="PS50106">
    <property type="entry name" value="PDZ"/>
    <property type="match status" value="1"/>
</dbReference>
<evidence type="ECO:0000256" key="12">
    <source>
        <dbReference type="ARBA" id="ARBA00023016"/>
    </source>
</evidence>
<feature type="active site" description="Charge relay system" evidence="14">
    <location>
        <position position="102"/>
    </location>
</feature>
<evidence type="ECO:0000256" key="7">
    <source>
        <dbReference type="ARBA" id="ARBA00022729"/>
    </source>
</evidence>
<dbReference type="InterPro" id="IPR009003">
    <property type="entry name" value="Peptidase_S1_PA"/>
</dbReference>
<dbReference type="InterPro" id="IPR011782">
    <property type="entry name" value="Pept_S1C_Do"/>
</dbReference>